<keyword evidence="4" id="KW-0812">Transmembrane</keyword>
<feature type="compositionally biased region" description="Low complexity" evidence="3">
    <location>
        <begin position="41"/>
        <end position="62"/>
    </location>
</feature>
<dbReference type="Gene3D" id="2.160.20.10">
    <property type="entry name" value="Single-stranded right-handed beta-helix, Pectin lyase-like"/>
    <property type="match status" value="1"/>
</dbReference>
<dbReference type="InterPro" id="IPR011050">
    <property type="entry name" value="Pectin_lyase_fold/virulence"/>
</dbReference>
<dbReference type="InterPro" id="IPR002022">
    <property type="entry name" value="Pec_lyase"/>
</dbReference>
<dbReference type="GO" id="GO:0005576">
    <property type="term" value="C:extracellular region"/>
    <property type="evidence" value="ECO:0007669"/>
    <property type="project" value="UniProtKB-SubCell"/>
</dbReference>
<dbReference type="Proteomes" id="UP001146067">
    <property type="component" value="Unassembled WGS sequence"/>
</dbReference>
<dbReference type="InterPro" id="IPR045032">
    <property type="entry name" value="PEL"/>
</dbReference>
<evidence type="ECO:0000256" key="4">
    <source>
        <dbReference type="SAM" id="Phobius"/>
    </source>
</evidence>
<keyword evidence="7" id="KW-1185">Reference proteome</keyword>
<dbReference type="SUPFAM" id="SSF51126">
    <property type="entry name" value="Pectin lyase-like"/>
    <property type="match status" value="1"/>
</dbReference>
<protein>
    <submittedName>
        <fullName evidence="6">Right-handed parallel beta-helix repeat-containing protein</fullName>
    </submittedName>
</protein>
<feature type="transmembrane region" description="Helical" evidence="4">
    <location>
        <begin position="15"/>
        <end position="35"/>
    </location>
</feature>
<evidence type="ECO:0000256" key="2">
    <source>
        <dbReference type="RuleBase" id="RU361173"/>
    </source>
</evidence>
<dbReference type="GO" id="GO:0030570">
    <property type="term" value="F:pectate lyase activity"/>
    <property type="evidence" value="ECO:0007669"/>
    <property type="project" value="InterPro"/>
</dbReference>
<evidence type="ECO:0000313" key="6">
    <source>
        <dbReference type="EMBL" id="MDA1358366.1"/>
    </source>
</evidence>
<evidence type="ECO:0000313" key="7">
    <source>
        <dbReference type="Proteomes" id="UP001146067"/>
    </source>
</evidence>
<keyword evidence="1 2" id="KW-0456">Lyase</keyword>
<keyword evidence="2" id="KW-0624">Polysaccharide degradation</keyword>
<name>A0A9X3P6A4_9ACTN</name>
<feature type="domain" description="Pectate lyase" evidence="5">
    <location>
        <begin position="116"/>
        <end position="334"/>
    </location>
</feature>
<keyword evidence="2" id="KW-0964">Secreted</keyword>
<reference evidence="6" key="1">
    <citation type="submission" date="2022-12" db="EMBL/GenBank/DDBJ databases">
        <title>Gycomyces niveus sp.nov.,a novel actinomycete isolated from soil in Shouguan.</title>
        <authorList>
            <person name="Yang X."/>
        </authorList>
    </citation>
    <scope>NUCLEOTIDE SEQUENCE</scope>
    <source>
        <strain evidence="6">NEAU-A15</strain>
    </source>
</reference>
<dbReference type="EMBL" id="JAPZVP010000001">
    <property type="protein sequence ID" value="MDA1358366.1"/>
    <property type="molecule type" value="Genomic_DNA"/>
</dbReference>
<accession>A0A9X3P6A4</accession>
<proteinExistence type="inferred from homology"/>
<dbReference type="InterPro" id="IPR012334">
    <property type="entry name" value="Pectin_lyas_fold"/>
</dbReference>
<evidence type="ECO:0000256" key="1">
    <source>
        <dbReference type="ARBA" id="ARBA00023239"/>
    </source>
</evidence>
<dbReference type="RefSeq" id="WP_270108164.1">
    <property type="nucleotide sequence ID" value="NZ_JAPZVP010000001.1"/>
</dbReference>
<dbReference type="AlphaFoldDB" id="A0A9X3P6A4"/>
<dbReference type="PANTHER" id="PTHR31683">
    <property type="entry name" value="PECTATE LYASE 18-RELATED"/>
    <property type="match status" value="1"/>
</dbReference>
<dbReference type="GO" id="GO:0000272">
    <property type="term" value="P:polysaccharide catabolic process"/>
    <property type="evidence" value="ECO:0007669"/>
    <property type="project" value="UniProtKB-KW"/>
</dbReference>
<dbReference type="PANTHER" id="PTHR31683:SF18">
    <property type="entry name" value="PECTATE LYASE 21-RELATED"/>
    <property type="match status" value="1"/>
</dbReference>
<keyword evidence="4" id="KW-0472">Membrane</keyword>
<keyword evidence="4" id="KW-1133">Transmembrane helix</keyword>
<gene>
    <name evidence="6" type="ORF">O1R50_01965</name>
</gene>
<comment type="similarity">
    <text evidence="2">Belongs to the polysaccharide lyase 1 family.</text>
</comment>
<dbReference type="Pfam" id="PF00544">
    <property type="entry name" value="Pectate_lyase_4"/>
    <property type="match status" value="1"/>
</dbReference>
<evidence type="ECO:0000256" key="3">
    <source>
        <dbReference type="SAM" id="MobiDB-lite"/>
    </source>
</evidence>
<keyword evidence="2" id="KW-0119">Carbohydrate metabolism</keyword>
<feature type="region of interest" description="Disordered" evidence="3">
    <location>
        <begin position="41"/>
        <end position="66"/>
    </location>
</feature>
<comment type="subcellular location">
    <subcellularLocation>
        <location evidence="2">Secreted</location>
    </subcellularLocation>
</comment>
<sequence>MQDAPDRRVPKRRKAIIAAAAIGVLAIGSVVYFVYDGPGEETAAPAEPTEAPTSGEPTESPEIGVPTAIPSEEATEAPVDTSKPVGYASMNGGTAGGFGADTVNEVVLSEYWPGSAASPGDALAELLGEHQDASGEGLVVYVDESIAADDTGAEEIDVKDVEHVSILGVGEAGVLDGVGINVSGAHDIVIRNLVIHNVSEGEGDGIGVQNASSQVWIDHNELYNEYPDVDKDYYDGLIDIKGESRYITVSWNHLHDSWKTMLTASSDDEGENGDYITYADNWFENLNSRVPLIRRSQVHMLNNYFHNVEDTAINARMGAQVLVEGNYFENVGSGSVDGESGDVHGPVGWFYGSDEPGYWNLVDNTYMDTPHEHLESTTDFTVPYEYEALASSETKTHVTEGAGAGVIDVAP</sequence>
<organism evidence="6 7">
    <name type="scientific">Glycomyces luteolus</name>
    <dbReference type="NCBI Taxonomy" id="2670330"/>
    <lineage>
        <taxon>Bacteria</taxon>
        <taxon>Bacillati</taxon>
        <taxon>Actinomycetota</taxon>
        <taxon>Actinomycetes</taxon>
        <taxon>Glycomycetales</taxon>
        <taxon>Glycomycetaceae</taxon>
        <taxon>Glycomyces</taxon>
    </lineage>
</organism>
<dbReference type="SMART" id="SM00656">
    <property type="entry name" value="Amb_all"/>
    <property type="match status" value="1"/>
</dbReference>
<evidence type="ECO:0000259" key="5">
    <source>
        <dbReference type="SMART" id="SM00656"/>
    </source>
</evidence>
<comment type="caution">
    <text evidence="6">The sequence shown here is derived from an EMBL/GenBank/DDBJ whole genome shotgun (WGS) entry which is preliminary data.</text>
</comment>